<feature type="binding site" evidence="8">
    <location>
        <position position="762"/>
    </location>
    <ligand>
        <name>[4Fe-4S] cluster</name>
        <dbReference type="ChEBI" id="CHEBI:49883"/>
        <label>2</label>
    </ligand>
</feature>
<evidence type="ECO:0000256" key="1">
    <source>
        <dbReference type="ARBA" id="ARBA00022448"/>
    </source>
</evidence>
<feature type="binding site" evidence="8">
    <location>
        <position position="759"/>
    </location>
    <ligand>
        <name>[4Fe-4S] cluster</name>
        <dbReference type="ChEBI" id="CHEBI:49883"/>
        <label>2</label>
    </ligand>
</feature>
<feature type="binding site" evidence="8">
    <location>
        <position position="1091"/>
    </location>
    <ligand>
        <name>[4Fe-4S] cluster</name>
        <dbReference type="ChEBI" id="CHEBI:49883"/>
        <label>3</label>
    </ligand>
</feature>
<dbReference type="Pfam" id="PF13484">
    <property type="entry name" value="Fer4_16"/>
    <property type="match status" value="1"/>
</dbReference>
<dbReference type="CDD" id="cd03377">
    <property type="entry name" value="TPP_PFOR_PNO"/>
    <property type="match status" value="1"/>
</dbReference>
<feature type="binding site" evidence="8">
    <location>
        <position position="756"/>
    </location>
    <ligand>
        <name>[4Fe-4S] cluster</name>
        <dbReference type="ChEBI" id="CHEBI:49883"/>
        <label>2</label>
    </ligand>
</feature>
<keyword evidence="3 8" id="KW-0479">Metal-binding</keyword>
<dbReference type="EMBL" id="AY101767">
    <property type="protein sequence ID" value="AAM53401.1"/>
    <property type="molecule type" value="Genomic_DNA"/>
</dbReference>
<keyword evidence="10" id="KW-0670">Pyruvate</keyword>
<organism evidence="10">
    <name type="scientific">Mastigamoeba balamuthi</name>
    <name type="common">Phreatamoeba balamuthi</name>
    <dbReference type="NCBI Taxonomy" id="108607"/>
    <lineage>
        <taxon>Eukaryota</taxon>
        <taxon>Amoebozoa</taxon>
        <taxon>Evosea</taxon>
        <taxon>Archamoebae</taxon>
        <taxon>Mastigamoebida</taxon>
        <taxon>Mastigamoebidae</taxon>
        <taxon>Mastigamoeba</taxon>
    </lineage>
</organism>
<dbReference type="Gene3D" id="3.40.50.970">
    <property type="match status" value="2"/>
</dbReference>
<dbReference type="Pfam" id="PF02775">
    <property type="entry name" value="TPP_enzyme_C"/>
    <property type="match status" value="1"/>
</dbReference>
<protein>
    <submittedName>
        <fullName evidence="10">Pyruvate:ferredoxin oxidoreductase</fullName>
    </submittedName>
</protein>
<evidence type="ECO:0000256" key="6">
    <source>
        <dbReference type="ARBA" id="ARBA00023004"/>
    </source>
</evidence>
<keyword evidence="5" id="KW-0560">Oxidoreductase</keyword>
<proteinExistence type="predicted"/>
<dbReference type="GO" id="GO:0016903">
    <property type="term" value="F:oxidoreductase activity, acting on the aldehyde or oxo group of donors"/>
    <property type="evidence" value="ECO:0007669"/>
    <property type="project" value="InterPro"/>
</dbReference>
<dbReference type="SUPFAM" id="SSF53323">
    <property type="entry name" value="Pyruvate-ferredoxin oxidoreductase, PFOR, domain III"/>
    <property type="match status" value="1"/>
</dbReference>
<keyword evidence="6 8" id="KW-0408">Iron</keyword>
<dbReference type="Gene3D" id="3.40.920.10">
    <property type="entry name" value="Pyruvate-ferredoxin oxidoreductase, PFOR, domain III"/>
    <property type="match status" value="1"/>
</dbReference>
<keyword evidence="4" id="KW-0249">Electron transport</keyword>
<accession>Q8MTH4</accession>
<dbReference type="Pfam" id="PF01855">
    <property type="entry name" value="POR_N"/>
    <property type="match status" value="1"/>
</dbReference>
<dbReference type="SUPFAM" id="SSF54862">
    <property type="entry name" value="4Fe-4S ferredoxins"/>
    <property type="match status" value="1"/>
</dbReference>
<dbReference type="VEuPathDB" id="AmoebaDB:MBAL_005671"/>
<evidence type="ECO:0000259" key="9">
    <source>
        <dbReference type="PROSITE" id="PS51379"/>
    </source>
</evidence>
<dbReference type="InterPro" id="IPR011766">
    <property type="entry name" value="TPP_enzyme_TPP-bd"/>
</dbReference>
<keyword evidence="1" id="KW-0813">Transport</keyword>
<feature type="binding site" evidence="8">
    <location>
        <position position="709"/>
    </location>
    <ligand>
        <name>[4Fe-4S] cluster</name>
        <dbReference type="ChEBI" id="CHEBI:49883"/>
        <label>1</label>
    </ligand>
</feature>
<evidence type="ECO:0000256" key="5">
    <source>
        <dbReference type="ARBA" id="ARBA00023002"/>
    </source>
</evidence>
<dbReference type="InterPro" id="IPR009014">
    <property type="entry name" value="Transketo_C/PFOR_II"/>
</dbReference>
<dbReference type="GO" id="GO:0006979">
    <property type="term" value="P:response to oxidative stress"/>
    <property type="evidence" value="ECO:0007669"/>
    <property type="project" value="TreeGrafter"/>
</dbReference>
<name>Q8MTH4_MASBA</name>
<dbReference type="PANTHER" id="PTHR32154">
    <property type="entry name" value="PYRUVATE-FLAVODOXIN OXIDOREDUCTASE-RELATED"/>
    <property type="match status" value="1"/>
</dbReference>
<dbReference type="Gene3D" id="3.30.70.20">
    <property type="match status" value="1"/>
</dbReference>
<dbReference type="AlphaFoldDB" id="Q8MTH4"/>
<evidence type="ECO:0000256" key="3">
    <source>
        <dbReference type="ARBA" id="ARBA00022723"/>
    </source>
</evidence>
<feature type="binding site" evidence="8">
    <location>
        <position position="825"/>
    </location>
    <ligand>
        <name>[4Fe-4S] cluster</name>
        <dbReference type="ChEBI" id="CHEBI:49883"/>
        <label>3</label>
    </ligand>
</feature>
<dbReference type="InterPro" id="IPR019752">
    <property type="entry name" value="Pyrv/ketoisovalerate_OxRed_cat"/>
</dbReference>
<feature type="binding site" evidence="8">
    <location>
        <position position="766"/>
    </location>
    <ligand>
        <name>[4Fe-4S] cluster</name>
        <dbReference type="ChEBI" id="CHEBI:49883"/>
        <label>1</label>
    </ligand>
</feature>
<dbReference type="Pfam" id="PF10371">
    <property type="entry name" value="EKR"/>
    <property type="match status" value="1"/>
</dbReference>
<keyword evidence="7 8" id="KW-0411">Iron-sulfur</keyword>
<feature type="domain" description="4Fe-4S ferredoxin-type" evidence="9">
    <location>
        <begin position="694"/>
        <end position="723"/>
    </location>
</feature>
<feature type="binding site" evidence="8">
    <location>
        <position position="706"/>
    </location>
    <ligand>
        <name>[4Fe-4S] cluster</name>
        <dbReference type="ChEBI" id="CHEBI:49883"/>
        <label>1</label>
    </ligand>
</feature>
<comment type="cofactor">
    <cofactor evidence="8">
        <name>[4Fe-4S] cluster</name>
        <dbReference type="ChEBI" id="CHEBI:49883"/>
    </cofactor>
    <text evidence="8">Binds 3 [4Fe-4S] clusters per subunit.</text>
</comment>
<dbReference type="SUPFAM" id="SSF52518">
    <property type="entry name" value="Thiamin diphosphate-binding fold (THDP-binding)"/>
    <property type="match status" value="2"/>
</dbReference>
<evidence type="ECO:0000256" key="4">
    <source>
        <dbReference type="ARBA" id="ARBA00022982"/>
    </source>
</evidence>
<feature type="domain" description="4Fe-4S ferredoxin-type" evidence="9">
    <location>
        <begin position="745"/>
        <end position="776"/>
    </location>
</feature>
<dbReference type="InterPro" id="IPR019456">
    <property type="entry name" value="Pyrv-flavodox_OxRtase_EKR"/>
</dbReference>
<dbReference type="FunFam" id="3.40.50.920:FF:000007">
    <property type="entry name" value="Pyruvate:ferredoxin (Flavodoxin) oxidoreductase"/>
    <property type="match status" value="1"/>
</dbReference>
<evidence type="ECO:0000313" key="10">
    <source>
        <dbReference type="EMBL" id="AAM53401.1"/>
    </source>
</evidence>
<dbReference type="NCBIfam" id="TIGR02176">
    <property type="entry name" value="pyruv_ox_red"/>
    <property type="match status" value="1"/>
</dbReference>
<evidence type="ECO:0000256" key="2">
    <source>
        <dbReference type="ARBA" id="ARBA00022485"/>
    </source>
</evidence>
<feature type="binding site" evidence="8">
    <location>
        <position position="822"/>
    </location>
    <ligand>
        <name>[4Fe-4S] cluster</name>
        <dbReference type="ChEBI" id="CHEBI:49883"/>
        <label>3</label>
    </ligand>
</feature>
<feature type="binding site" evidence="8">
    <location>
        <position position="713"/>
    </location>
    <ligand>
        <name>[4Fe-4S] cluster</name>
        <dbReference type="ChEBI" id="CHEBI:49883"/>
        <label>2</label>
    </ligand>
</feature>
<dbReference type="InterPro" id="IPR033412">
    <property type="entry name" value="PFOR_II"/>
</dbReference>
<dbReference type="SUPFAM" id="SSF52922">
    <property type="entry name" value="TK C-terminal domain-like"/>
    <property type="match status" value="1"/>
</dbReference>
<dbReference type="InterPro" id="IPR029061">
    <property type="entry name" value="THDP-binding"/>
</dbReference>
<feature type="binding site" evidence="8">
    <location>
        <position position="850"/>
    </location>
    <ligand>
        <name>[4Fe-4S] cluster</name>
        <dbReference type="ChEBI" id="CHEBI:49883"/>
        <label>3</label>
    </ligand>
</feature>
<dbReference type="Pfam" id="PF01558">
    <property type="entry name" value="POR"/>
    <property type="match status" value="1"/>
</dbReference>
<dbReference type="GO" id="GO:0022900">
    <property type="term" value="P:electron transport chain"/>
    <property type="evidence" value="ECO:0007669"/>
    <property type="project" value="InterPro"/>
</dbReference>
<keyword evidence="2 8" id="KW-0004">4Fe-4S</keyword>
<dbReference type="GO" id="GO:0051539">
    <property type="term" value="F:4 iron, 4 sulfur cluster binding"/>
    <property type="evidence" value="ECO:0007669"/>
    <property type="project" value="UniProtKB-KW"/>
</dbReference>
<dbReference type="InterPro" id="IPR002869">
    <property type="entry name" value="Pyrv_flavodox_OxRed_cen"/>
</dbReference>
<dbReference type="PANTHER" id="PTHR32154:SF0">
    <property type="entry name" value="PYRUVATE-FLAVODOXIN OXIDOREDUCTASE-RELATED"/>
    <property type="match status" value="1"/>
</dbReference>
<dbReference type="InterPro" id="IPR017896">
    <property type="entry name" value="4Fe4S_Fe-S-bd"/>
</dbReference>
<evidence type="ECO:0000256" key="7">
    <source>
        <dbReference type="ARBA" id="ARBA00023014"/>
    </source>
</evidence>
<dbReference type="PROSITE" id="PS51379">
    <property type="entry name" value="4FE4S_FER_2"/>
    <property type="match status" value="2"/>
</dbReference>
<dbReference type="PROSITE" id="PS00198">
    <property type="entry name" value="4FE4S_FER_1"/>
    <property type="match status" value="1"/>
</dbReference>
<dbReference type="Gene3D" id="3.40.50.920">
    <property type="match status" value="1"/>
</dbReference>
<dbReference type="InterPro" id="IPR002880">
    <property type="entry name" value="Pyrv_Fd/Flavodoxin_OxRdtase_N"/>
</dbReference>
<reference evidence="10" key="1">
    <citation type="submission" date="2002-05" db="EMBL/GenBank/DDBJ databases">
        <authorList>
            <person name="Moore D.V."/>
            <person name="Muller M."/>
        </authorList>
    </citation>
    <scope>NUCLEOTIDE SEQUENCE</scope>
    <source>
        <strain evidence="10">ATCC 30984</strain>
    </source>
</reference>
<evidence type="ECO:0000256" key="8">
    <source>
        <dbReference type="PIRSR" id="PIRSR000159-50"/>
    </source>
</evidence>
<dbReference type="InterPro" id="IPR050722">
    <property type="entry name" value="Pyruvate:ferred/Flavod_OxRd"/>
</dbReference>
<sequence>MAQRCKEPVDGTTATTHVAYFMSDSAFIFPITPSSVMSEVAHEWSMNGRKNAFGQPTMVRQMQSEAGSAGALHGALSEGALATTFTSSQGLLLMIPNMYKIAGELLPCVMHIAARTVATEALSIFGDHTDVYAVRSTGFAFLCSATVQECIHMSAAAHAATLSSEVPFAHFFDGFRTSHEIQKIDFPSDADLLACMNFDDVRRFRGRSLCCERPLLRGTAQNPDVFMQASESNLATLARVPAAIDEALARVNKVFGTNYRTYEYYGHPEATDVIVAMGSGTEVAISTANFLNSRDANSRVGVVRVRLFRPFVSAAFVAALPKTVKRICVLDRGRDGQAAADPLHQDVLSALGLAAPGRVQVCVGGVYGLSSKDFNPDHVIAVYRNLASASPKNRFSVGIVDDVTHNSLDMGEHVDALPQGTKQCLLWGIGGDGTIGANKTAIKLIADHTELHAQGYFAYDANKAGGLTVSHLRFGPTRFEAPYLVNDSNYVACHNFSYVHRFNLLSSLRTGGTFVLNCPCRTVEELDTALPVRLRREIARRQAKFYVIDATKIAKDNGMGPFINMVLQAVFFYLSHVLDVNEAVALLKKSIQKMYARKGEEVVRKNVASVDASLDPKALLHIEYPADRWLALADEHVPRMGLLTVPERLQKFNAELYEPTLAYDGESIPVSRFPRGGETPTGTTQLGKRGIAESVPHWNHEKCVQCNQCSFVCPHAVIRSYQISEEEMKNAPAGFDTLKSRKPGYRFRINVSALDCTGCSVCVEQCPVKCLEMKPLESEFEMQKDAIRFVREMVAPKPELGDRKTPVGIASHTPLFEFPGACAGCGETPLVRLVTQMFGERMVIAAATGCNSIWGASFPNVPYTTNARGEGPAWHNSLFEDAAELGYGITCAYRQRRERLIGIVRSVVDDAGSVQGLSAELKALLVEWLAHVRDFEKTRELRDRMNPLIDAIPANADCRVLELREKHNRELIARTSFWILGGDGWAYDIGFGGLDHVIANNEDVNILVLDTEVYSNTGGQRSKSTPLGARAKYAVLGKDTGKKDLGRIAMTYETAYVASIAQGANQQQCMDALREAEAYQGPSIVIAYTPCMEHQMVRGMKESQKNQKLAVETGYWLLYRFNPDLIHEGKNPFTLDSKPPSKPPKEFLDTQGRFITLQREHPEQAHLLHEALTRSLATRFVRYQRLVQLYEPAAPAAAPATH</sequence>
<dbReference type="InterPro" id="IPR017900">
    <property type="entry name" value="4Fe4S_Fe_S_CS"/>
</dbReference>
<dbReference type="CDD" id="cd07034">
    <property type="entry name" value="TPP_PYR_PFOR_IOR-alpha_like"/>
    <property type="match status" value="1"/>
</dbReference>
<dbReference type="SMART" id="SM00890">
    <property type="entry name" value="EKR"/>
    <property type="match status" value="1"/>
</dbReference>
<dbReference type="GO" id="GO:0005506">
    <property type="term" value="F:iron ion binding"/>
    <property type="evidence" value="ECO:0007669"/>
    <property type="project" value="InterPro"/>
</dbReference>
<feature type="binding site" evidence="8">
    <location>
        <position position="703"/>
    </location>
    <ligand>
        <name>[4Fe-4S] cluster</name>
        <dbReference type="ChEBI" id="CHEBI:49883"/>
        <label>1</label>
    </ligand>
</feature>
<dbReference type="GO" id="GO:0030976">
    <property type="term" value="F:thiamine pyrophosphate binding"/>
    <property type="evidence" value="ECO:0007669"/>
    <property type="project" value="InterPro"/>
</dbReference>
<dbReference type="PIRSF" id="PIRSF000159">
    <property type="entry name" value="NifJ"/>
    <property type="match status" value="1"/>
</dbReference>
<dbReference type="Pfam" id="PF17147">
    <property type="entry name" value="PFOR_II"/>
    <property type="match status" value="1"/>
</dbReference>
<dbReference type="InterPro" id="IPR011895">
    <property type="entry name" value="Pyrv_flavodox_OxRed"/>
</dbReference>
<dbReference type="FunFam" id="3.40.920.10:FF:000001">
    <property type="entry name" value="Pyruvate:ferredoxin (Flavodoxin) oxidoreductase"/>
    <property type="match status" value="1"/>
</dbReference>
<dbReference type="FunFam" id="3.40.50.970:FF:000012">
    <property type="entry name" value="Pyruvate:ferredoxin (Flavodoxin) oxidoreductase"/>
    <property type="match status" value="1"/>
</dbReference>
<reference evidence="10" key="2">
    <citation type="submission" date="2002-06" db="EMBL/GenBank/DDBJ databases">
        <title>Pyruvate: ferredoxin oxidoreductases of amitochondriate protists.</title>
        <authorList>
            <person name="Muller M."/>
        </authorList>
    </citation>
    <scope>NUCLEOTIDE SEQUENCE</scope>
    <source>
        <strain evidence="10">ATCC 30984</strain>
    </source>
</reference>